<gene>
    <name evidence="1" type="ORF">CYD53_10390</name>
</gene>
<organism evidence="1 2">
    <name type="scientific">Bosea psychrotolerans</name>
    <dbReference type="NCBI Taxonomy" id="1871628"/>
    <lineage>
        <taxon>Bacteria</taxon>
        <taxon>Pseudomonadati</taxon>
        <taxon>Pseudomonadota</taxon>
        <taxon>Alphaproteobacteria</taxon>
        <taxon>Hyphomicrobiales</taxon>
        <taxon>Boseaceae</taxon>
        <taxon>Bosea</taxon>
    </lineage>
</organism>
<dbReference type="AlphaFoldDB" id="A0A2S4MGV7"/>
<keyword evidence="2" id="KW-1185">Reference proteome</keyword>
<name>A0A2S4MGV7_9HYPH</name>
<protein>
    <submittedName>
        <fullName evidence="1">Uncharacterized protein</fullName>
    </submittedName>
</protein>
<sequence>MRATWLAWGMRSFIGSVFVLCLLGPYAISILIGGLCVGCYCFRDEAGSHL</sequence>
<dbReference type="RefSeq" id="WP_181011730.1">
    <property type="nucleotide sequence ID" value="NZ_PQFZ01000003.1"/>
</dbReference>
<dbReference type="EMBL" id="PQFZ01000003">
    <property type="protein sequence ID" value="POR53993.1"/>
    <property type="molecule type" value="Genomic_DNA"/>
</dbReference>
<comment type="caution">
    <text evidence="1">The sequence shown here is derived from an EMBL/GenBank/DDBJ whole genome shotgun (WGS) entry which is preliminary data.</text>
</comment>
<reference evidence="1 2" key="1">
    <citation type="submission" date="2018-01" db="EMBL/GenBank/DDBJ databases">
        <title>Genomic Encyclopedia of Type Strains, Phase III (KMG-III): the genomes of soil and plant-associated and newly described type strains.</title>
        <authorList>
            <person name="Whitman W."/>
        </authorList>
    </citation>
    <scope>NUCLEOTIDE SEQUENCE [LARGE SCALE GENOMIC DNA]</scope>
    <source>
        <strain evidence="1 2">1131</strain>
    </source>
</reference>
<dbReference type="Proteomes" id="UP000236919">
    <property type="component" value="Unassembled WGS sequence"/>
</dbReference>
<evidence type="ECO:0000313" key="2">
    <source>
        <dbReference type="Proteomes" id="UP000236919"/>
    </source>
</evidence>
<accession>A0A2S4MGV7</accession>
<evidence type="ECO:0000313" key="1">
    <source>
        <dbReference type="EMBL" id="POR53993.1"/>
    </source>
</evidence>
<proteinExistence type="predicted"/>